<protein>
    <submittedName>
        <fullName evidence="7">Uncharacterized protein</fullName>
    </submittedName>
</protein>
<dbReference type="InterPro" id="IPR052984">
    <property type="entry name" value="UPF0421"/>
</dbReference>
<dbReference type="Proteomes" id="UP000094296">
    <property type="component" value="Unassembled WGS sequence"/>
</dbReference>
<dbReference type="Pfam" id="PF06081">
    <property type="entry name" value="ArAE_1"/>
    <property type="match status" value="1"/>
</dbReference>
<evidence type="ECO:0000256" key="2">
    <source>
        <dbReference type="ARBA" id="ARBA00022475"/>
    </source>
</evidence>
<keyword evidence="3 6" id="KW-0812">Transmembrane</keyword>
<sequence>MNKFKIGSRTIKTGIAITLALGICHALNIEPAIFAAVSAIVNLQPTVYQSYINALQQIGITVIGVMVGLTLALTIGNSAIVVGVSSIIVILIALRLRWNSVILIGLVTVIFIIDTQGDFYLENTIARVSVILIGLVVALAVNVVLAPTDYRKFTLEKLKQFHIDVTNIFHRKILDFIYMRKSSEQDDKNLIKLLEQTESLRASLDIYKNEIRVLPYSTQAKELVDSVSLLEELYRYDEQLLHKILLIQDFEKERLNRLAIRDVKNYSDSFQQVINEISKGNEKILKNSHVLQQGILEQASLESWIDYDIADREVDEKLEGWYQKHGGNPYYMSALMEISIIVYEMRWIAREQTRIYDKVKTYK</sequence>
<evidence type="ECO:0000313" key="7">
    <source>
        <dbReference type="EMBL" id="OEF98580.1"/>
    </source>
</evidence>
<dbReference type="STRING" id="766136.BHF68_02650"/>
<dbReference type="PANTHER" id="PTHR40064:SF1">
    <property type="entry name" value="MEMBRANE PROTEIN"/>
    <property type="match status" value="1"/>
</dbReference>
<feature type="transmembrane region" description="Helical" evidence="6">
    <location>
        <begin position="96"/>
        <end position="113"/>
    </location>
</feature>
<dbReference type="GO" id="GO:0005886">
    <property type="term" value="C:plasma membrane"/>
    <property type="evidence" value="ECO:0007669"/>
    <property type="project" value="UniProtKB-SubCell"/>
</dbReference>
<proteinExistence type="predicted"/>
<dbReference type="PANTHER" id="PTHR40064">
    <property type="entry name" value="MEMBRANE PROTEIN-RELATED"/>
    <property type="match status" value="1"/>
</dbReference>
<feature type="transmembrane region" description="Helical" evidence="6">
    <location>
        <begin position="125"/>
        <end position="145"/>
    </location>
</feature>
<gene>
    <name evidence="7" type="ORF">BHF68_02650</name>
</gene>
<keyword evidence="2" id="KW-1003">Cell membrane</keyword>
<evidence type="ECO:0000256" key="5">
    <source>
        <dbReference type="ARBA" id="ARBA00023136"/>
    </source>
</evidence>
<comment type="subcellular location">
    <subcellularLocation>
        <location evidence="1">Cell membrane</location>
        <topology evidence="1">Multi-pass membrane protein</topology>
    </subcellularLocation>
</comment>
<dbReference type="RefSeq" id="WP_069642072.1">
    <property type="nucleotide sequence ID" value="NZ_MIJE01000001.1"/>
</dbReference>
<keyword evidence="4 6" id="KW-1133">Transmembrane helix</keyword>
<feature type="transmembrane region" description="Helical" evidence="6">
    <location>
        <begin position="59"/>
        <end position="84"/>
    </location>
</feature>
<dbReference type="AlphaFoldDB" id="A0A1E5G5X6"/>
<dbReference type="InterPro" id="IPR010343">
    <property type="entry name" value="ArAE_1"/>
</dbReference>
<organism evidence="7 8">
    <name type="scientific">Desulfuribacillus alkaliarsenatis</name>
    <dbReference type="NCBI Taxonomy" id="766136"/>
    <lineage>
        <taxon>Bacteria</taxon>
        <taxon>Bacillati</taxon>
        <taxon>Bacillota</taxon>
        <taxon>Desulfuribacillia</taxon>
        <taxon>Desulfuribacillales</taxon>
        <taxon>Desulfuribacillaceae</taxon>
        <taxon>Desulfuribacillus</taxon>
    </lineage>
</organism>
<evidence type="ECO:0000256" key="4">
    <source>
        <dbReference type="ARBA" id="ARBA00022989"/>
    </source>
</evidence>
<keyword evidence="8" id="KW-1185">Reference proteome</keyword>
<evidence type="ECO:0000256" key="3">
    <source>
        <dbReference type="ARBA" id="ARBA00022692"/>
    </source>
</evidence>
<reference evidence="7 8" key="1">
    <citation type="submission" date="2016-09" db="EMBL/GenBank/DDBJ databases">
        <title>Draft genome sequence for the type strain of Desulfuribacillus alkaliarsenatis AHT28, an obligately anaerobic, sulfidogenic bacterium isolated from Russian soda lake sediments.</title>
        <authorList>
            <person name="Abin C.A."/>
            <person name="Hollibaugh J.T."/>
        </authorList>
    </citation>
    <scope>NUCLEOTIDE SEQUENCE [LARGE SCALE GENOMIC DNA]</scope>
    <source>
        <strain evidence="7 8">AHT28</strain>
    </source>
</reference>
<dbReference type="EMBL" id="MIJE01000001">
    <property type="protein sequence ID" value="OEF98580.1"/>
    <property type="molecule type" value="Genomic_DNA"/>
</dbReference>
<accession>A0A1E5G5X6</accession>
<evidence type="ECO:0000313" key="8">
    <source>
        <dbReference type="Proteomes" id="UP000094296"/>
    </source>
</evidence>
<evidence type="ECO:0000256" key="6">
    <source>
        <dbReference type="SAM" id="Phobius"/>
    </source>
</evidence>
<name>A0A1E5G5X6_9FIRM</name>
<evidence type="ECO:0000256" key="1">
    <source>
        <dbReference type="ARBA" id="ARBA00004651"/>
    </source>
</evidence>
<keyword evidence="5 6" id="KW-0472">Membrane</keyword>
<comment type="caution">
    <text evidence="7">The sequence shown here is derived from an EMBL/GenBank/DDBJ whole genome shotgun (WGS) entry which is preliminary data.</text>
</comment>